<evidence type="ECO:0000313" key="2">
    <source>
        <dbReference type="Proteomes" id="UP000317648"/>
    </source>
</evidence>
<proteinExistence type="predicted"/>
<sequence length="128" mass="13900">MRLTLRTLLAFRSGLLSATDWQALSEKLGASPTAQALDERLDRLVQGPLRTGDLPDANEVSAYLSNDLPVDRVGAFEKQCLASHAALEETAACSAALTVMMTSVHKIDRELRNRILQMVADHGANGRL</sequence>
<organism evidence="1 2">
    <name type="scientific">Lignipirellula cremea</name>
    <dbReference type="NCBI Taxonomy" id="2528010"/>
    <lineage>
        <taxon>Bacteria</taxon>
        <taxon>Pseudomonadati</taxon>
        <taxon>Planctomycetota</taxon>
        <taxon>Planctomycetia</taxon>
        <taxon>Pirellulales</taxon>
        <taxon>Pirellulaceae</taxon>
        <taxon>Lignipirellula</taxon>
    </lineage>
</organism>
<dbReference type="KEGG" id="lcre:Pla8534_26270"/>
<name>A0A518DSK8_9BACT</name>
<dbReference type="Proteomes" id="UP000317648">
    <property type="component" value="Chromosome"/>
</dbReference>
<reference evidence="1 2" key="1">
    <citation type="submission" date="2019-02" db="EMBL/GenBank/DDBJ databases">
        <title>Deep-cultivation of Planctomycetes and their phenomic and genomic characterization uncovers novel biology.</title>
        <authorList>
            <person name="Wiegand S."/>
            <person name="Jogler M."/>
            <person name="Boedeker C."/>
            <person name="Pinto D."/>
            <person name="Vollmers J."/>
            <person name="Rivas-Marin E."/>
            <person name="Kohn T."/>
            <person name="Peeters S.H."/>
            <person name="Heuer A."/>
            <person name="Rast P."/>
            <person name="Oberbeckmann S."/>
            <person name="Bunk B."/>
            <person name="Jeske O."/>
            <person name="Meyerdierks A."/>
            <person name="Storesund J.E."/>
            <person name="Kallscheuer N."/>
            <person name="Luecker S."/>
            <person name="Lage O.M."/>
            <person name="Pohl T."/>
            <person name="Merkel B.J."/>
            <person name="Hornburger P."/>
            <person name="Mueller R.-W."/>
            <person name="Bruemmer F."/>
            <person name="Labrenz M."/>
            <person name="Spormann A.M."/>
            <person name="Op den Camp H."/>
            <person name="Overmann J."/>
            <person name="Amann R."/>
            <person name="Jetten M.S.M."/>
            <person name="Mascher T."/>
            <person name="Medema M.H."/>
            <person name="Devos D.P."/>
            <person name="Kaster A.-K."/>
            <person name="Ovreas L."/>
            <person name="Rohde M."/>
            <person name="Galperin M.Y."/>
            <person name="Jogler C."/>
        </authorList>
    </citation>
    <scope>NUCLEOTIDE SEQUENCE [LARGE SCALE GENOMIC DNA]</scope>
    <source>
        <strain evidence="1 2">Pla85_3_4</strain>
    </source>
</reference>
<dbReference type="OrthoDB" id="272719at2"/>
<evidence type="ECO:0000313" key="1">
    <source>
        <dbReference type="EMBL" id="QDU94819.1"/>
    </source>
</evidence>
<keyword evidence="2" id="KW-1185">Reference proteome</keyword>
<protein>
    <submittedName>
        <fullName evidence="1">Uncharacterized protein</fullName>
    </submittedName>
</protein>
<dbReference type="EMBL" id="CP036433">
    <property type="protein sequence ID" value="QDU94819.1"/>
    <property type="molecule type" value="Genomic_DNA"/>
</dbReference>
<dbReference type="RefSeq" id="WP_145053545.1">
    <property type="nucleotide sequence ID" value="NZ_CP036433.1"/>
</dbReference>
<dbReference type="AlphaFoldDB" id="A0A518DSK8"/>
<accession>A0A518DSK8</accession>
<gene>
    <name evidence="1" type="ORF">Pla8534_26270</name>
</gene>